<dbReference type="PANTHER" id="PTHR21599:SF0">
    <property type="entry name" value="GLYCERATE KINASE"/>
    <property type="match status" value="1"/>
</dbReference>
<evidence type="ECO:0000256" key="2">
    <source>
        <dbReference type="ARBA" id="ARBA00022679"/>
    </source>
</evidence>
<dbReference type="EMBL" id="PVNS01000001">
    <property type="protein sequence ID" value="PRO67033.1"/>
    <property type="molecule type" value="Genomic_DNA"/>
</dbReference>
<dbReference type="OrthoDB" id="9774290at2"/>
<dbReference type="InterPro" id="IPR018193">
    <property type="entry name" value="Glyc_kinase_flavodox-like_fold"/>
</dbReference>
<keyword evidence="5" id="KW-1185">Reference proteome</keyword>
<evidence type="ECO:0000256" key="3">
    <source>
        <dbReference type="ARBA" id="ARBA00022777"/>
    </source>
</evidence>
<comment type="similarity">
    <text evidence="1">Belongs to the glycerate kinase type-1 family.</text>
</comment>
<dbReference type="Gene3D" id="3.40.50.10350">
    <property type="entry name" value="Glycerate kinase, domain 1"/>
    <property type="match status" value="1"/>
</dbReference>
<dbReference type="GO" id="GO:0008887">
    <property type="term" value="F:glycerate kinase activity"/>
    <property type="evidence" value="ECO:0007669"/>
    <property type="project" value="InterPro"/>
</dbReference>
<dbReference type="Proteomes" id="UP000243650">
    <property type="component" value="Unassembled WGS sequence"/>
</dbReference>
<dbReference type="GO" id="GO:0031388">
    <property type="term" value="P:organic acid phosphorylation"/>
    <property type="evidence" value="ECO:0007669"/>
    <property type="project" value="InterPro"/>
</dbReference>
<dbReference type="PANTHER" id="PTHR21599">
    <property type="entry name" value="GLYCERATE KINASE"/>
    <property type="match status" value="1"/>
</dbReference>
<dbReference type="RefSeq" id="WP_105957419.1">
    <property type="nucleotide sequence ID" value="NZ_PVNS01000001.1"/>
</dbReference>
<protein>
    <recommendedName>
        <fullName evidence="6">Glycerate kinase</fullName>
    </recommendedName>
</protein>
<evidence type="ECO:0000256" key="1">
    <source>
        <dbReference type="ARBA" id="ARBA00006284"/>
    </source>
</evidence>
<dbReference type="Pfam" id="PF02595">
    <property type="entry name" value="Gly_kinase"/>
    <property type="match status" value="1"/>
</dbReference>
<dbReference type="Gene3D" id="3.90.1510.10">
    <property type="entry name" value="Glycerate kinase, domain 2"/>
    <property type="match status" value="1"/>
</dbReference>
<name>A0A2P6ML89_ALKUR</name>
<gene>
    <name evidence="4" type="ORF">C6I21_00255</name>
</gene>
<accession>A0A2P6ML89</accession>
<keyword evidence="3" id="KW-0418">Kinase</keyword>
<sequence length="338" mass="36199">MTICILTDYLHPELSAPEAAALIEKTIRRLKPSATLQTIPFTEGAGAAEALAASMKTMQFYPYTAEDAFGCAKDSGWYMDENRRAYIDADELLSYQAADGRKRSVMETSSFGLGLLIAAAASHASEVIVFASRPAAADLGTGMAAALGAELVTESGSVIHYPKTKDISSVAAIHPMAGHGPAVQFWTPDAPPLSGNRGTAWRICRAFGESDSVISFLESQLSAAAEKFPGARLPDAGAASGIGAVFPLIEAERRETLPAVDELLGLDRRLSEAELVVTGQHQHDPEDPTSGVVDYVTTLCRKHNVRSTILEPPTGPWEPEEAENVMYSRLQSFFTPDK</sequence>
<keyword evidence="2" id="KW-0808">Transferase</keyword>
<proteinExistence type="inferred from homology"/>
<evidence type="ECO:0008006" key="6">
    <source>
        <dbReference type="Google" id="ProtNLM"/>
    </source>
</evidence>
<evidence type="ECO:0000313" key="4">
    <source>
        <dbReference type="EMBL" id="PRO67033.1"/>
    </source>
</evidence>
<dbReference type="AlphaFoldDB" id="A0A2P6ML89"/>
<dbReference type="InterPro" id="IPR018197">
    <property type="entry name" value="Glycerate_kinase_RE-like"/>
</dbReference>
<organism evidence="4 5">
    <name type="scientific">Alkalicoccus urumqiensis</name>
    <name type="common">Bacillus urumqiensis</name>
    <dbReference type="NCBI Taxonomy" id="1548213"/>
    <lineage>
        <taxon>Bacteria</taxon>
        <taxon>Bacillati</taxon>
        <taxon>Bacillota</taxon>
        <taxon>Bacilli</taxon>
        <taxon>Bacillales</taxon>
        <taxon>Bacillaceae</taxon>
        <taxon>Alkalicoccus</taxon>
    </lineage>
</organism>
<evidence type="ECO:0000313" key="5">
    <source>
        <dbReference type="Proteomes" id="UP000243650"/>
    </source>
</evidence>
<dbReference type="InterPro" id="IPR036129">
    <property type="entry name" value="Glycerate_kinase_sf"/>
</dbReference>
<reference evidence="4 5" key="1">
    <citation type="submission" date="2018-03" db="EMBL/GenBank/DDBJ databases">
        <title>Bacillus urumqiensis sp. nov., a moderately haloalkaliphilic bacterium isolated from a salt lake.</title>
        <authorList>
            <person name="Zhao B."/>
            <person name="Liao Z."/>
        </authorList>
    </citation>
    <scope>NUCLEOTIDE SEQUENCE [LARGE SCALE GENOMIC DNA]</scope>
    <source>
        <strain evidence="4 5">BZ-SZ-XJ18</strain>
    </source>
</reference>
<comment type="caution">
    <text evidence="4">The sequence shown here is derived from an EMBL/GenBank/DDBJ whole genome shotgun (WGS) entry which is preliminary data.</text>
</comment>
<dbReference type="InterPro" id="IPR004381">
    <property type="entry name" value="Glycerate_kinase"/>
</dbReference>
<dbReference type="SUPFAM" id="SSF110738">
    <property type="entry name" value="Glycerate kinase I"/>
    <property type="match status" value="1"/>
</dbReference>